<evidence type="ECO:0000313" key="4">
    <source>
        <dbReference type="EMBL" id="ODN70833.1"/>
    </source>
</evidence>
<comment type="similarity">
    <text evidence="1">Belongs to the SdhE FAD assembly factor family.</text>
</comment>
<dbReference type="GO" id="GO:0006099">
    <property type="term" value="P:tricarboxylic acid cycle"/>
    <property type="evidence" value="ECO:0007669"/>
    <property type="project" value="TreeGrafter"/>
</dbReference>
<dbReference type="AlphaFoldDB" id="A0A1E3H3D1"/>
<dbReference type="EMBL" id="MCRJ01000037">
    <property type="protein sequence ID" value="ODN70833.1"/>
    <property type="molecule type" value="Genomic_DNA"/>
</dbReference>
<evidence type="ECO:0000256" key="2">
    <source>
        <dbReference type="ARBA" id="ARBA00019418"/>
    </source>
</evidence>
<dbReference type="PANTHER" id="PTHR12469">
    <property type="entry name" value="PROTEIN EMI5 HOMOLOG, MITOCHONDRIAL"/>
    <property type="match status" value="1"/>
</dbReference>
<dbReference type="InterPro" id="IPR005631">
    <property type="entry name" value="SDH"/>
</dbReference>
<proteinExistence type="inferred from homology"/>
<dbReference type="SUPFAM" id="SSF109910">
    <property type="entry name" value="YgfY-like"/>
    <property type="match status" value="1"/>
</dbReference>
<name>A0A1E3H3D1_9HYPH</name>
<reference evidence="4 5" key="1">
    <citation type="submission" date="2016-07" db="EMBL/GenBank/DDBJ databases">
        <title>Draft Genome Sequence of Methylobrevis pamukkalensis PK2.</title>
        <authorList>
            <person name="Vasilenko O.V."/>
            <person name="Doronina N.V."/>
            <person name="Shmareva M.N."/>
            <person name="Tarlachkov S.V."/>
            <person name="Mustakhimov I."/>
            <person name="Trotsenko Y.A."/>
        </authorList>
    </citation>
    <scope>NUCLEOTIDE SEQUENCE [LARGE SCALE GENOMIC DNA]</scope>
    <source>
        <strain evidence="4 5">PK2</strain>
    </source>
</reference>
<dbReference type="InterPro" id="IPR036714">
    <property type="entry name" value="SDH_sf"/>
</dbReference>
<evidence type="ECO:0000256" key="1">
    <source>
        <dbReference type="ARBA" id="ARBA00008571"/>
    </source>
</evidence>
<gene>
    <name evidence="4" type="ORF">A6302_01819</name>
</gene>
<dbReference type="PANTHER" id="PTHR12469:SF2">
    <property type="entry name" value="SUCCINATE DEHYDROGENASE ASSEMBLY FACTOR 2, MITOCHONDRIAL"/>
    <property type="match status" value="1"/>
</dbReference>
<dbReference type="OrthoDB" id="9807264at2"/>
<dbReference type="RefSeq" id="WP_069306609.1">
    <property type="nucleotide sequence ID" value="NZ_MCRJ01000037.1"/>
</dbReference>
<comment type="caution">
    <text evidence="4">The sequence shown here is derived from an EMBL/GenBank/DDBJ whole genome shotgun (WGS) entry which is preliminary data.</text>
</comment>
<sequence>MNARACEDERTFPDAEDLSPRRRRILYHSWHRGTREMDLLLGRFVDSAIGDLPEADLDRLEELMEVEDKLLFAWIIGREPPPPEHDGPTLARIISFHRANPLALD</sequence>
<dbReference type="PATRIC" id="fig|1439726.3.peg.1921"/>
<protein>
    <recommendedName>
        <fullName evidence="2">FAD assembly factor SdhE</fullName>
    </recommendedName>
</protein>
<evidence type="ECO:0000313" key="5">
    <source>
        <dbReference type="Proteomes" id="UP000094622"/>
    </source>
</evidence>
<accession>A0A1E3H3D1</accession>
<keyword evidence="3" id="KW-0143">Chaperone</keyword>
<dbReference type="Gene3D" id="1.10.150.250">
    <property type="entry name" value="Flavinator of succinate dehydrogenase"/>
    <property type="match status" value="1"/>
</dbReference>
<dbReference type="Proteomes" id="UP000094622">
    <property type="component" value="Unassembled WGS sequence"/>
</dbReference>
<organism evidence="4 5">
    <name type="scientific">Methylobrevis pamukkalensis</name>
    <dbReference type="NCBI Taxonomy" id="1439726"/>
    <lineage>
        <taxon>Bacteria</taxon>
        <taxon>Pseudomonadati</taxon>
        <taxon>Pseudomonadota</taxon>
        <taxon>Alphaproteobacteria</taxon>
        <taxon>Hyphomicrobiales</taxon>
        <taxon>Pleomorphomonadaceae</taxon>
        <taxon>Methylobrevis</taxon>
    </lineage>
</organism>
<dbReference type="Pfam" id="PF03937">
    <property type="entry name" value="Sdh5"/>
    <property type="match status" value="1"/>
</dbReference>
<keyword evidence="5" id="KW-1185">Reference proteome</keyword>
<evidence type="ECO:0000256" key="3">
    <source>
        <dbReference type="ARBA" id="ARBA00023186"/>
    </source>
</evidence>